<dbReference type="Proteomes" id="UP001301731">
    <property type="component" value="Chromosome"/>
</dbReference>
<evidence type="ECO:0000313" key="1">
    <source>
        <dbReference type="EMBL" id="WOX22245.1"/>
    </source>
</evidence>
<name>A0ABZ0LSA3_9ACTN</name>
<proteinExistence type="predicted"/>
<gene>
    <name evidence="1" type="ORF">R2D22_12935</name>
</gene>
<organism evidence="1 2">
    <name type="scientific">Streptomyces solicathayae</name>
    <dbReference type="NCBI Taxonomy" id="3081768"/>
    <lineage>
        <taxon>Bacteria</taxon>
        <taxon>Bacillati</taxon>
        <taxon>Actinomycetota</taxon>
        <taxon>Actinomycetes</taxon>
        <taxon>Kitasatosporales</taxon>
        <taxon>Streptomycetaceae</taxon>
        <taxon>Streptomyces</taxon>
    </lineage>
</organism>
<reference evidence="1 2" key="1">
    <citation type="submission" date="2023-10" db="EMBL/GenBank/DDBJ databases">
        <title>The genome sequence of Streptomyces sp. HUAS YS2.</title>
        <authorList>
            <person name="Mo P."/>
        </authorList>
    </citation>
    <scope>NUCLEOTIDE SEQUENCE [LARGE SCALE GENOMIC DNA]</scope>
    <source>
        <strain evidence="1 2">HUAS YS2</strain>
    </source>
</reference>
<accession>A0ABZ0LSA3</accession>
<evidence type="ECO:0000313" key="2">
    <source>
        <dbReference type="Proteomes" id="UP001301731"/>
    </source>
</evidence>
<keyword evidence="2" id="KW-1185">Reference proteome</keyword>
<protein>
    <submittedName>
        <fullName evidence="1">Uncharacterized protein</fullName>
    </submittedName>
</protein>
<dbReference type="EMBL" id="CP137573">
    <property type="protein sequence ID" value="WOX22245.1"/>
    <property type="molecule type" value="Genomic_DNA"/>
</dbReference>
<sequence length="70" mass="8045">MEEGEFVAHTETDVYGPGKVIGVEGEQRRVRFVHFVATIKAAGLRKASQAETEIIEHWLRMKQERYGGKW</sequence>
<dbReference type="RefSeq" id="WP_318103262.1">
    <property type="nucleotide sequence ID" value="NZ_CP137573.1"/>
</dbReference>